<dbReference type="EMBL" id="RBRE01000085">
    <property type="protein sequence ID" value="RMQ41634.1"/>
    <property type="molecule type" value="Genomic_DNA"/>
</dbReference>
<gene>
    <name evidence="1" type="ORF">ALQ04_00575</name>
</gene>
<evidence type="ECO:0000313" key="1">
    <source>
        <dbReference type="EMBL" id="RMQ41634.1"/>
    </source>
</evidence>
<sequence length="294" mass="33030">MVPVEGTPPFDVLERSRLFAFLLDLIRRVYRPSLEKAVTDYGLVIVGGQSLTLWARQYLIDEMTGEDVAFVASDDLDFIGNPASIDYCAKQLGIEFKKASIDDHTPNLAVAYIDWGPDDKEVVVDILGAEGVAGISNREIFKYLAVVDVDGVEVAVIDPITCIKSRVANLFAYWQSDRKREAVRVRTAIRATYYYLLEILGHEGYRAVAPHIRRIRKYATCRQGRRLYIEHGIDVLKAIPNDPTGFPGNYIEIGHPRLVQAVACIRGRKIEHYKQYTPGAIHVSHLDGVVCDPR</sequence>
<name>A0A3M4LKF2_PSECI</name>
<dbReference type="Proteomes" id="UP000277236">
    <property type="component" value="Unassembled WGS sequence"/>
</dbReference>
<protein>
    <submittedName>
        <fullName evidence="1">Uncharacterized protein</fullName>
    </submittedName>
</protein>
<dbReference type="AlphaFoldDB" id="A0A3M4LKF2"/>
<comment type="caution">
    <text evidence="1">The sequence shown here is derived from an EMBL/GenBank/DDBJ whole genome shotgun (WGS) entry which is preliminary data.</text>
</comment>
<proteinExistence type="predicted"/>
<reference evidence="1 2" key="1">
    <citation type="submission" date="2018-08" db="EMBL/GenBank/DDBJ databases">
        <title>Recombination of ecologically and evolutionarily significant loci maintains genetic cohesion in the Pseudomonas syringae species complex.</title>
        <authorList>
            <person name="Dillon M."/>
            <person name="Thakur S."/>
            <person name="Almeida R.N.D."/>
            <person name="Weir B.S."/>
            <person name="Guttman D.S."/>
        </authorList>
    </citation>
    <scope>NUCLEOTIDE SEQUENCE [LARGE SCALE GENOMIC DNA]</scope>
    <source>
        <strain evidence="1 2">ICMP 3353</strain>
    </source>
</reference>
<accession>A0A3M4LKF2</accession>
<organism evidence="1 2">
    <name type="scientific">Pseudomonas cichorii</name>
    <dbReference type="NCBI Taxonomy" id="36746"/>
    <lineage>
        <taxon>Bacteria</taxon>
        <taxon>Pseudomonadati</taxon>
        <taxon>Pseudomonadota</taxon>
        <taxon>Gammaproteobacteria</taxon>
        <taxon>Pseudomonadales</taxon>
        <taxon>Pseudomonadaceae</taxon>
        <taxon>Pseudomonas</taxon>
    </lineage>
</organism>
<evidence type="ECO:0000313" key="2">
    <source>
        <dbReference type="Proteomes" id="UP000277236"/>
    </source>
</evidence>